<comment type="pathway">
    <text evidence="1">Cofactor biosynthesis; adenosylcobalamin biosynthesis.</text>
</comment>
<dbReference type="EC" id="1.3.1.54" evidence="4"/>
<protein>
    <submittedName>
        <fullName evidence="4">Precorrin-6A reductase</fullName>
        <ecNumber evidence="4">1.3.1.54</ecNumber>
    </submittedName>
</protein>
<evidence type="ECO:0000313" key="5">
    <source>
        <dbReference type="Proteomes" id="UP000281028"/>
    </source>
</evidence>
<dbReference type="PANTHER" id="PTHR36925:SF1">
    <property type="entry name" value="COBALT-PRECORRIN-6A REDUCTASE"/>
    <property type="match status" value="1"/>
</dbReference>
<comment type="caution">
    <text evidence="4">The sequence shown here is derived from an EMBL/GenBank/DDBJ whole genome shotgun (WGS) entry which is preliminary data.</text>
</comment>
<name>A0A3S1CZ33_9BACT</name>
<evidence type="ECO:0000313" key="4">
    <source>
        <dbReference type="EMBL" id="NSL87095.1"/>
    </source>
</evidence>
<evidence type="ECO:0000256" key="3">
    <source>
        <dbReference type="ARBA" id="ARBA00023002"/>
    </source>
</evidence>
<accession>A0A3S1CZ33</accession>
<dbReference type="InterPro" id="IPR003723">
    <property type="entry name" value="Precorrin-6x_reduct"/>
</dbReference>
<evidence type="ECO:0000256" key="1">
    <source>
        <dbReference type="ARBA" id="ARBA00004953"/>
    </source>
</evidence>
<dbReference type="GO" id="GO:0009236">
    <property type="term" value="P:cobalamin biosynthetic process"/>
    <property type="evidence" value="ECO:0007669"/>
    <property type="project" value="UniProtKB-KW"/>
</dbReference>
<dbReference type="Pfam" id="PF02571">
    <property type="entry name" value="CbiJ"/>
    <property type="match status" value="1"/>
</dbReference>
<keyword evidence="3 4" id="KW-0560">Oxidoreductase</keyword>
<dbReference type="PROSITE" id="PS51014">
    <property type="entry name" value="COBK_CBIJ"/>
    <property type="match status" value="1"/>
</dbReference>
<dbReference type="Proteomes" id="UP000281028">
    <property type="component" value="Unassembled WGS sequence"/>
</dbReference>
<dbReference type="NCBIfam" id="TIGR00715">
    <property type="entry name" value="precor6x_red"/>
    <property type="match status" value="1"/>
</dbReference>
<keyword evidence="2" id="KW-0169">Cobalamin biosynthesis</keyword>
<sequence>MILVFGGTTEGKQVISALADTALPFWYSSKIRIEVTLPVNGRYRCGALTEAALEDFCREQSIRVIVHASHPFAAVLHETIGVVSKRLCIPVIRFERQYPAAEAHPLIRYADSYEEVLAALLSAAFEPVLSLTGVQTIIRWKAYWEQHRMYCRILPRDTSLEIARGTGFPEEQLLLSFPGKTVEEELAVIRETGVQAMVTKESGESGFLPVKVAAAIAAGIPLYIIRRPALPAHFIKTDQAAGLLYHVNRLLI</sequence>
<gene>
    <name evidence="4" type="primary">cobK</name>
    <name evidence="4" type="ORF">ECE50_009655</name>
</gene>
<dbReference type="GO" id="GO:0016994">
    <property type="term" value="F:precorrin-6A reductase activity"/>
    <property type="evidence" value="ECO:0007669"/>
    <property type="project" value="UniProtKB-EC"/>
</dbReference>
<dbReference type="AlphaFoldDB" id="A0A3S1CZ33"/>
<keyword evidence="5" id="KW-1185">Reference proteome</keyword>
<organism evidence="4 5">
    <name type="scientific">Chitinophaga solisilvae</name>
    <dbReference type="NCBI Taxonomy" id="1233460"/>
    <lineage>
        <taxon>Bacteria</taxon>
        <taxon>Pseudomonadati</taxon>
        <taxon>Bacteroidota</taxon>
        <taxon>Chitinophagia</taxon>
        <taxon>Chitinophagales</taxon>
        <taxon>Chitinophagaceae</taxon>
        <taxon>Chitinophaga</taxon>
    </lineage>
</organism>
<reference evidence="4" key="1">
    <citation type="submission" date="2020-05" db="EMBL/GenBank/DDBJ databases">
        <title>Chitinophaga laudate sp. nov., isolated from a tropical peat swamp.</title>
        <authorList>
            <person name="Goh C.B.S."/>
            <person name="Lee M.S."/>
            <person name="Parimannan S."/>
            <person name="Pasbakhsh P."/>
            <person name="Yule C.M."/>
            <person name="Rajandas H."/>
            <person name="Loke S."/>
            <person name="Croft L."/>
            <person name="Tan J.B.L."/>
        </authorList>
    </citation>
    <scope>NUCLEOTIDE SEQUENCE</scope>
    <source>
        <strain evidence="4">Mgbs1</strain>
    </source>
</reference>
<dbReference type="EMBL" id="RIAR02000001">
    <property type="protein sequence ID" value="NSL87095.1"/>
    <property type="molecule type" value="Genomic_DNA"/>
</dbReference>
<proteinExistence type="predicted"/>
<evidence type="ECO:0000256" key="2">
    <source>
        <dbReference type="ARBA" id="ARBA00022573"/>
    </source>
</evidence>
<dbReference type="OrthoDB" id="9780707at2"/>
<dbReference type="PANTHER" id="PTHR36925">
    <property type="entry name" value="COBALT-PRECORRIN-6A REDUCTASE"/>
    <property type="match status" value="1"/>
</dbReference>